<sequence length="475" mass="56190">MSKLNRDILYLIFEELQNDKRSLSSCLSVNKIWCEIIIPILWKNPWKYLKHKEKELLLLNVIISHLSDESKNNLKSQGWTNSYQRPLFDYISFCRHLNLYKIKIIIERSASDEESISILENEIFNLFINENIKYKHLYIPIQFNYPIHLNPKAKHCFSDIEFLSCHASINDNILIGLTEICKYVKEINLFIGLFNNNYGIVNLIEAQKNLQNIRFIDYYQQNRDESFCIILENSLIEHANTVQNLKITKPFKIIPSFFVNLKRLELGDTYIKLMEWDYLEKSSLPFLRVLKASNVPIKVLTSLIKSTSGYLIEINIDYINHDDVNNKRIIQAIYQNCPRLNYLKLLIRNSNILELEKLLNNCHYLNGLCIIVDRNIMINWNGLFQTLAKSSPASLFKFKLCSNSFKEYNLDSLKVFFDNWNDRHPILLQTIRIFTNHKNINNLIIKYKEKGIVKKYDNDISGTTFDEFEWIQKKS</sequence>
<name>A0A397SE50_9GLOM</name>
<dbReference type="AlphaFoldDB" id="A0A397SE50"/>
<accession>A0A397SE50</accession>
<dbReference type="Proteomes" id="UP000265703">
    <property type="component" value="Unassembled WGS sequence"/>
</dbReference>
<gene>
    <name evidence="1" type="ORF">C1645_879878</name>
</gene>
<proteinExistence type="predicted"/>
<comment type="caution">
    <text evidence="1">The sequence shown here is derived from an EMBL/GenBank/DDBJ whole genome shotgun (WGS) entry which is preliminary data.</text>
</comment>
<organism evidence="1 2">
    <name type="scientific">Glomus cerebriforme</name>
    <dbReference type="NCBI Taxonomy" id="658196"/>
    <lineage>
        <taxon>Eukaryota</taxon>
        <taxon>Fungi</taxon>
        <taxon>Fungi incertae sedis</taxon>
        <taxon>Mucoromycota</taxon>
        <taxon>Glomeromycotina</taxon>
        <taxon>Glomeromycetes</taxon>
        <taxon>Glomerales</taxon>
        <taxon>Glomeraceae</taxon>
        <taxon>Glomus</taxon>
    </lineage>
</organism>
<protein>
    <recommendedName>
        <fullName evidence="3">F-box domain-containing protein</fullName>
    </recommendedName>
</protein>
<dbReference type="EMBL" id="QKYT01000487">
    <property type="protein sequence ID" value="RIA84520.1"/>
    <property type="molecule type" value="Genomic_DNA"/>
</dbReference>
<evidence type="ECO:0000313" key="1">
    <source>
        <dbReference type="EMBL" id="RIA84520.1"/>
    </source>
</evidence>
<keyword evidence="2" id="KW-1185">Reference proteome</keyword>
<evidence type="ECO:0008006" key="3">
    <source>
        <dbReference type="Google" id="ProtNLM"/>
    </source>
</evidence>
<evidence type="ECO:0000313" key="2">
    <source>
        <dbReference type="Proteomes" id="UP000265703"/>
    </source>
</evidence>
<reference evidence="1 2" key="1">
    <citation type="submission" date="2018-06" db="EMBL/GenBank/DDBJ databases">
        <title>Comparative genomics reveals the genomic features of Rhizophagus irregularis, R. cerebriforme, R. diaphanum and Gigaspora rosea, and their symbiotic lifestyle signature.</title>
        <authorList>
            <person name="Morin E."/>
            <person name="San Clemente H."/>
            <person name="Chen E.C.H."/>
            <person name="De La Providencia I."/>
            <person name="Hainaut M."/>
            <person name="Kuo A."/>
            <person name="Kohler A."/>
            <person name="Murat C."/>
            <person name="Tang N."/>
            <person name="Roy S."/>
            <person name="Loubradou J."/>
            <person name="Henrissat B."/>
            <person name="Grigoriev I.V."/>
            <person name="Corradi N."/>
            <person name="Roux C."/>
            <person name="Martin F.M."/>
        </authorList>
    </citation>
    <scope>NUCLEOTIDE SEQUENCE [LARGE SCALE GENOMIC DNA]</scope>
    <source>
        <strain evidence="1 2">DAOM 227022</strain>
    </source>
</reference>
<dbReference type="OrthoDB" id="3010419at2759"/>